<evidence type="ECO:0000259" key="2">
    <source>
        <dbReference type="SMART" id="SM00471"/>
    </source>
</evidence>
<evidence type="ECO:0000256" key="1">
    <source>
        <dbReference type="SAM" id="MobiDB-lite"/>
    </source>
</evidence>
<proteinExistence type="predicted"/>
<evidence type="ECO:0000313" key="4">
    <source>
        <dbReference type="Proteomes" id="UP000184300"/>
    </source>
</evidence>
<accession>A0A1L9VD38</accession>
<dbReference type="InterPro" id="IPR003607">
    <property type="entry name" value="HD/PDEase_dom"/>
</dbReference>
<dbReference type="RefSeq" id="XP_022398491.1">
    <property type="nucleotide sequence ID" value="XM_022547171.1"/>
</dbReference>
<dbReference type="PANTHER" id="PTHR35569:SF1">
    <property type="entry name" value="CYANAMIDE HYDRATASE DDI2-RELATED"/>
    <property type="match status" value="1"/>
</dbReference>
<dbReference type="Gene3D" id="1.10.3210.10">
    <property type="entry name" value="Hypothetical protein af1432"/>
    <property type="match status" value="1"/>
</dbReference>
<dbReference type="STRING" id="1160497.A0A1L9VD38"/>
<sequence>MCPPLGAISGQSTDSKEYPECLPPDDLSRGAYDLARSCLPPAILNHSVRVFRIGEWLAKASQSDWAYEKWNLLFVACILHDIGCASQFDGPQRFEVEGADAAANYLHQHKIAGSDVHEVWQAIALHTSPGIAERISVLARLVRQAVLIDFGTQLDQESHSVRDAAEEAFPRLGIENILGDVVVDQALRQPQKAPPASWPGVLLRAKRDWPEWEGVNKGF</sequence>
<reference evidence="4" key="1">
    <citation type="journal article" date="2017" name="Genome Biol.">
        <title>Comparative genomics reveals high biological diversity and specific adaptations in the industrially and medically important fungal genus Aspergillus.</title>
        <authorList>
            <person name="de Vries R.P."/>
            <person name="Riley R."/>
            <person name="Wiebenga A."/>
            <person name="Aguilar-Osorio G."/>
            <person name="Amillis S."/>
            <person name="Uchima C.A."/>
            <person name="Anderluh G."/>
            <person name="Asadollahi M."/>
            <person name="Askin M."/>
            <person name="Barry K."/>
            <person name="Battaglia E."/>
            <person name="Bayram O."/>
            <person name="Benocci T."/>
            <person name="Braus-Stromeyer S.A."/>
            <person name="Caldana C."/>
            <person name="Canovas D."/>
            <person name="Cerqueira G.C."/>
            <person name="Chen F."/>
            <person name="Chen W."/>
            <person name="Choi C."/>
            <person name="Clum A."/>
            <person name="Dos Santos R.A."/>
            <person name="Damasio A.R."/>
            <person name="Diallinas G."/>
            <person name="Emri T."/>
            <person name="Fekete E."/>
            <person name="Flipphi M."/>
            <person name="Freyberg S."/>
            <person name="Gallo A."/>
            <person name="Gournas C."/>
            <person name="Habgood R."/>
            <person name="Hainaut M."/>
            <person name="Harispe M.L."/>
            <person name="Henrissat B."/>
            <person name="Hilden K.S."/>
            <person name="Hope R."/>
            <person name="Hossain A."/>
            <person name="Karabika E."/>
            <person name="Karaffa L."/>
            <person name="Karanyi Z."/>
            <person name="Krasevec N."/>
            <person name="Kuo A."/>
            <person name="Kusch H."/>
            <person name="LaButti K."/>
            <person name="Lagendijk E.L."/>
            <person name="Lapidus A."/>
            <person name="Levasseur A."/>
            <person name="Lindquist E."/>
            <person name="Lipzen A."/>
            <person name="Logrieco A.F."/>
            <person name="MacCabe A."/>
            <person name="Maekelae M.R."/>
            <person name="Malavazi I."/>
            <person name="Melin P."/>
            <person name="Meyer V."/>
            <person name="Mielnichuk N."/>
            <person name="Miskei M."/>
            <person name="Molnar A.P."/>
            <person name="Mule G."/>
            <person name="Ngan C.Y."/>
            <person name="Orejas M."/>
            <person name="Orosz E."/>
            <person name="Ouedraogo J.P."/>
            <person name="Overkamp K.M."/>
            <person name="Park H.-S."/>
            <person name="Perrone G."/>
            <person name="Piumi F."/>
            <person name="Punt P.J."/>
            <person name="Ram A.F."/>
            <person name="Ramon A."/>
            <person name="Rauscher S."/>
            <person name="Record E."/>
            <person name="Riano-Pachon D.M."/>
            <person name="Robert V."/>
            <person name="Roehrig J."/>
            <person name="Ruller R."/>
            <person name="Salamov A."/>
            <person name="Salih N.S."/>
            <person name="Samson R.A."/>
            <person name="Sandor E."/>
            <person name="Sanguinetti M."/>
            <person name="Schuetze T."/>
            <person name="Sepcic K."/>
            <person name="Shelest E."/>
            <person name="Sherlock G."/>
            <person name="Sophianopoulou V."/>
            <person name="Squina F.M."/>
            <person name="Sun H."/>
            <person name="Susca A."/>
            <person name="Todd R.B."/>
            <person name="Tsang A."/>
            <person name="Unkles S.E."/>
            <person name="van de Wiele N."/>
            <person name="van Rossen-Uffink D."/>
            <person name="Oliveira J.V."/>
            <person name="Vesth T.C."/>
            <person name="Visser J."/>
            <person name="Yu J.-H."/>
            <person name="Zhou M."/>
            <person name="Andersen M.R."/>
            <person name="Archer D.B."/>
            <person name="Baker S.E."/>
            <person name="Benoit I."/>
            <person name="Brakhage A.A."/>
            <person name="Braus G.H."/>
            <person name="Fischer R."/>
            <person name="Frisvad J.C."/>
            <person name="Goldman G.H."/>
            <person name="Houbraken J."/>
            <person name="Oakley B."/>
            <person name="Pocsi I."/>
            <person name="Scazzocchio C."/>
            <person name="Seiboth B."/>
            <person name="vanKuyk P.A."/>
            <person name="Wortman J."/>
            <person name="Dyer P.S."/>
            <person name="Grigoriev I.V."/>
        </authorList>
    </citation>
    <scope>NUCLEOTIDE SEQUENCE [LARGE SCALE GENOMIC DNA]</scope>
    <source>
        <strain evidence="4">CBS 516.65</strain>
    </source>
</reference>
<dbReference type="Proteomes" id="UP000184300">
    <property type="component" value="Unassembled WGS sequence"/>
</dbReference>
<feature type="region of interest" description="Disordered" evidence="1">
    <location>
        <begin position="1"/>
        <end position="20"/>
    </location>
</feature>
<dbReference type="GeneID" id="34463432"/>
<organism evidence="3 4">
    <name type="scientific">Aspergillus glaucus CBS 516.65</name>
    <dbReference type="NCBI Taxonomy" id="1160497"/>
    <lineage>
        <taxon>Eukaryota</taxon>
        <taxon>Fungi</taxon>
        <taxon>Dikarya</taxon>
        <taxon>Ascomycota</taxon>
        <taxon>Pezizomycotina</taxon>
        <taxon>Eurotiomycetes</taxon>
        <taxon>Eurotiomycetidae</taxon>
        <taxon>Eurotiales</taxon>
        <taxon>Aspergillaceae</taxon>
        <taxon>Aspergillus</taxon>
        <taxon>Aspergillus subgen. Aspergillus</taxon>
    </lineage>
</organism>
<dbReference type="AlphaFoldDB" id="A0A1L9VD38"/>
<dbReference type="VEuPathDB" id="FungiDB:ASPGLDRAFT_49762"/>
<gene>
    <name evidence="3" type="ORF">ASPGLDRAFT_49762</name>
</gene>
<name>A0A1L9VD38_ASPGL</name>
<feature type="domain" description="HD/PDEase" evidence="2">
    <location>
        <begin position="39"/>
        <end position="160"/>
    </location>
</feature>
<dbReference type="CDD" id="cd00077">
    <property type="entry name" value="HDc"/>
    <property type="match status" value="1"/>
</dbReference>
<dbReference type="Pfam" id="PF01966">
    <property type="entry name" value="HD"/>
    <property type="match status" value="1"/>
</dbReference>
<dbReference type="OrthoDB" id="2378324at2759"/>
<keyword evidence="4" id="KW-1185">Reference proteome</keyword>
<dbReference type="PANTHER" id="PTHR35569">
    <property type="entry name" value="CYANAMIDE HYDRATASE DDI2-RELATED"/>
    <property type="match status" value="1"/>
</dbReference>
<dbReference type="SMART" id="SM00471">
    <property type="entry name" value="HDc"/>
    <property type="match status" value="1"/>
</dbReference>
<protein>
    <recommendedName>
        <fullName evidence="2">HD/PDEase domain-containing protein</fullName>
    </recommendedName>
</protein>
<evidence type="ECO:0000313" key="3">
    <source>
        <dbReference type="EMBL" id="OJJ81793.1"/>
    </source>
</evidence>
<dbReference type="InterPro" id="IPR006674">
    <property type="entry name" value="HD_domain"/>
</dbReference>
<dbReference type="SUPFAM" id="SSF109604">
    <property type="entry name" value="HD-domain/PDEase-like"/>
    <property type="match status" value="1"/>
</dbReference>
<dbReference type="EMBL" id="KV878904">
    <property type="protein sequence ID" value="OJJ81793.1"/>
    <property type="molecule type" value="Genomic_DNA"/>
</dbReference>